<feature type="compositionally biased region" description="Polar residues" evidence="1">
    <location>
        <begin position="23"/>
        <end position="32"/>
    </location>
</feature>
<organism evidence="4 5">
    <name type="scientific">Candidatus Avipropionibacterium avicola</name>
    <dbReference type="NCBI Taxonomy" id="2840701"/>
    <lineage>
        <taxon>Bacteria</taxon>
        <taxon>Bacillati</taxon>
        <taxon>Actinomycetota</taxon>
        <taxon>Actinomycetes</taxon>
        <taxon>Propionibacteriales</taxon>
        <taxon>Propionibacteriaceae</taxon>
        <taxon>Propionibacteriaceae incertae sedis</taxon>
        <taxon>Candidatus Avipropionibacterium</taxon>
    </lineage>
</organism>
<keyword evidence="2" id="KW-1133">Transmembrane helix</keyword>
<keyword evidence="2" id="KW-0472">Membrane</keyword>
<protein>
    <submittedName>
        <fullName evidence="4">DUF2510 domain-containing protein</fullName>
    </submittedName>
</protein>
<dbReference type="EMBL" id="DVLP01000424">
    <property type="protein sequence ID" value="HIT76838.1"/>
    <property type="molecule type" value="Genomic_DNA"/>
</dbReference>
<dbReference type="InterPro" id="IPR018929">
    <property type="entry name" value="DUF2510"/>
</dbReference>
<evidence type="ECO:0000313" key="4">
    <source>
        <dbReference type="EMBL" id="HIT76838.1"/>
    </source>
</evidence>
<accession>A0A9D1GZU0</accession>
<comment type="caution">
    <text evidence="4">The sequence shown here is derived from an EMBL/GenBank/DDBJ whole genome shotgun (WGS) entry which is preliminary data.</text>
</comment>
<feature type="compositionally biased region" description="Low complexity" evidence="1">
    <location>
        <begin position="92"/>
        <end position="105"/>
    </location>
</feature>
<keyword evidence="2" id="KW-0812">Transmembrane</keyword>
<evidence type="ECO:0000313" key="5">
    <source>
        <dbReference type="Proteomes" id="UP000886842"/>
    </source>
</evidence>
<proteinExistence type="predicted"/>
<feature type="region of interest" description="Disordered" evidence="1">
    <location>
        <begin position="79"/>
        <end position="157"/>
    </location>
</feature>
<evidence type="ECO:0000259" key="3">
    <source>
        <dbReference type="Pfam" id="PF10708"/>
    </source>
</evidence>
<evidence type="ECO:0000256" key="2">
    <source>
        <dbReference type="SAM" id="Phobius"/>
    </source>
</evidence>
<evidence type="ECO:0000256" key="1">
    <source>
        <dbReference type="SAM" id="MobiDB-lite"/>
    </source>
</evidence>
<feature type="domain" description="DUF2510" evidence="3">
    <location>
        <begin position="4"/>
        <end position="35"/>
    </location>
</feature>
<sequence>MSQAGWYPDPGGEPGRLRWYDGQQWTTQTRADNSAGVGGPEPGGPPGPQKRRPIWPWLVLALVAVVAGAIIIATVVTPDKPRDITDNPPTLDSTITPWDDSSPSDTPTPTPTEPSSTPPPTAPSTPPPVVDCPRSPRAGERADHPEDGRIHGGQLSFAPAPDPWYGRAGLLQQVMFFGYDVDGQALDVTGSWFSQLTVGALDPEDGFSEPHASAEAILSCLASSSFFSGFQGRTDVHSKQVSISGHDGWSVRGEVRVNDYGDVEGSVLEVIVVDTGDGLSFFVGEATLGHQDQYTTLDETIASLAVD</sequence>
<feature type="region of interest" description="Disordered" evidence="1">
    <location>
        <begin position="1"/>
        <end position="50"/>
    </location>
</feature>
<dbReference type="AlphaFoldDB" id="A0A9D1GZU0"/>
<dbReference type="Proteomes" id="UP000886842">
    <property type="component" value="Unassembled WGS sequence"/>
</dbReference>
<feature type="transmembrane region" description="Helical" evidence="2">
    <location>
        <begin position="54"/>
        <end position="76"/>
    </location>
</feature>
<reference evidence="4" key="1">
    <citation type="submission" date="2020-10" db="EMBL/GenBank/DDBJ databases">
        <authorList>
            <person name="Gilroy R."/>
        </authorList>
    </citation>
    <scope>NUCLEOTIDE SEQUENCE</scope>
    <source>
        <strain evidence="4">ChiGjej1B1-24693</strain>
    </source>
</reference>
<dbReference type="Pfam" id="PF10708">
    <property type="entry name" value="DUF2510"/>
    <property type="match status" value="1"/>
</dbReference>
<gene>
    <name evidence="4" type="ORF">IAA98_14760</name>
</gene>
<feature type="compositionally biased region" description="Basic and acidic residues" evidence="1">
    <location>
        <begin position="137"/>
        <end position="150"/>
    </location>
</feature>
<feature type="compositionally biased region" description="Pro residues" evidence="1">
    <location>
        <begin position="106"/>
        <end position="130"/>
    </location>
</feature>
<name>A0A9D1GZU0_9ACTN</name>
<reference evidence="4" key="2">
    <citation type="journal article" date="2021" name="PeerJ">
        <title>Extensive microbial diversity within the chicken gut microbiome revealed by metagenomics and culture.</title>
        <authorList>
            <person name="Gilroy R."/>
            <person name="Ravi A."/>
            <person name="Getino M."/>
            <person name="Pursley I."/>
            <person name="Horton D.L."/>
            <person name="Alikhan N.F."/>
            <person name="Baker D."/>
            <person name="Gharbi K."/>
            <person name="Hall N."/>
            <person name="Watson M."/>
            <person name="Adriaenssens E.M."/>
            <person name="Foster-Nyarko E."/>
            <person name="Jarju S."/>
            <person name="Secka A."/>
            <person name="Antonio M."/>
            <person name="Oren A."/>
            <person name="Chaudhuri R.R."/>
            <person name="La Ragione R."/>
            <person name="Hildebrand F."/>
            <person name="Pallen M.J."/>
        </authorList>
    </citation>
    <scope>NUCLEOTIDE SEQUENCE</scope>
    <source>
        <strain evidence="4">ChiGjej1B1-24693</strain>
    </source>
</reference>